<keyword evidence="2" id="KW-1185">Reference proteome</keyword>
<sequence>MISAQEDDAPPHFSNKERTSFSLQNFLTAISRQNSLAASFFTRPNSITVHRKRFYRRNPPLPNSEREPLLSQSAPTRMTFTRQLSTLFGRLKPRTSSPLAAERWAKEKFANDLSDEFANRLMPERTRWEEVERHIDWAYYSQSPEDFFRESHDWEMESDWRSHHGSLARNNSGCLSLRPTFYLKNFDWNRGGRVGDGVWEEPRVEYWEKIEFVWQKDGLVTSKIVSRPCCAVDDDSD</sequence>
<dbReference type="AlphaFoldDB" id="A0A8H3YSR2"/>
<evidence type="ECO:0000313" key="2">
    <source>
        <dbReference type="Proteomes" id="UP000490939"/>
    </source>
</evidence>
<accession>A0A8H3YSR2</accession>
<gene>
    <name evidence="1" type="ORF">EG327_010953</name>
</gene>
<reference evidence="1 2" key="1">
    <citation type="submission" date="2019-07" db="EMBL/GenBank/DDBJ databases">
        <title>Venturia inaequalis Genome Resource.</title>
        <authorList>
            <person name="Lichtner F.J."/>
        </authorList>
    </citation>
    <scope>NUCLEOTIDE SEQUENCE [LARGE SCALE GENOMIC DNA]</scope>
    <source>
        <strain evidence="1 2">DMI_063113</strain>
    </source>
</reference>
<proteinExistence type="predicted"/>
<comment type="caution">
    <text evidence="1">The sequence shown here is derived from an EMBL/GenBank/DDBJ whole genome shotgun (WGS) entry which is preliminary data.</text>
</comment>
<evidence type="ECO:0000313" key="1">
    <source>
        <dbReference type="EMBL" id="KAE9968712.1"/>
    </source>
</evidence>
<dbReference type="Proteomes" id="UP000490939">
    <property type="component" value="Unassembled WGS sequence"/>
</dbReference>
<protein>
    <submittedName>
        <fullName evidence="1">Uncharacterized protein</fullName>
    </submittedName>
</protein>
<name>A0A8H3YSR2_VENIN</name>
<dbReference type="EMBL" id="WNWR01000816">
    <property type="protein sequence ID" value="KAE9968712.1"/>
    <property type="molecule type" value="Genomic_DNA"/>
</dbReference>
<organism evidence="1 2">
    <name type="scientific">Venturia inaequalis</name>
    <name type="common">Apple scab fungus</name>
    <dbReference type="NCBI Taxonomy" id="5025"/>
    <lineage>
        <taxon>Eukaryota</taxon>
        <taxon>Fungi</taxon>
        <taxon>Dikarya</taxon>
        <taxon>Ascomycota</taxon>
        <taxon>Pezizomycotina</taxon>
        <taxon>Dothideomycetes</taxon>
        <taxon>Pleosporomycetidae</taxon>
        <taxon>Venturiales</taxon>
        <taxon>Venturiaceae</taxon>
        <taxon>Venturia</taxon>
    </lineage>
</organism>